<reference evidence="2 3" key="1">
    <citation type="submission" date="2019-03" db="EMBL/GenBank/DDBJ databases">
        <title>Genomic Encyclopedia of Type Strains, Phase IV (KMG-IV): sequencing the most valuable type-strain genomes for metagenomic binning, comparative biology and taxonomic classification.</title>
        <authorList>
            <person name="Goeker M."/>
        </authorList>
    </citation>
    <scope>NUCLEOTIDE SEQUENCE [LARGE SCALE GENOMIC DNA]</scope>
    <source>
        <strain evidence="2 3">DSM 100309</strain>
    </source>
</reference>
<evidence type="ECO:0000313" key="3">
    <source>
        <dbReference type="Proteomes" id="UP000295367"/>
    </source>
</evidence>
<feature type="transmembrane region" description="Helical" evidence="1">
    <location>
        <begin position="62"/>
        <end position="85"/>
    </location>
</feature>
<dbReference type="OrthoDB" id="5298483at2"/>
<feature type="transmembrane region" description="Helical" evidence="1">
    <location>
        <begin position="199"/>
        <end position="220"/>
    </location>
</feature>
<evidence type="ECO:0000256" key="1">
    <source>
        <dbReference type="SAM" id="Phobius"/>
    </source>
</evidence>
<dbReference type="Proteomes" id="UP000295367">
    <property type="component" value="Unassembled WGS sequence"/>
</dbReference>
<keyword evidence="3" id="KW-1185">Reference proteome</keyword>
<feature type="transmembrane region" description="Helical" evidence="1">
    <location>
        <begin position="160"/>
        <end position="187"/>
    </location>
</feature>
<name>A0A4R3Y863_9PROT</name>
<dbReference type="AlphaFoldDB" id="A0A4R3Y863"/>
<feature type="transmembrane region" description="Helical" evidence="1">
    <location>
        <begin position="6"/>
        <end position="29"/>
    </location>
</feature>
<comment type="caution">
    <text evidence="2">The sequence shown here is derived from an EMBL/GenBank/DDBJ whole genome shotgun (WGS) entry which is preliminary data.</text>
</comment>
<organism evidence="2 3">
    <name type="scientific">Sulfurirhabdus autotrophica</name>
    <dbReference type="NCBI Taxonomy" id="1706046"/>
    <lineage>
        <taxon>Bacteria</taxon>
        <taxon>Pseudomonadati</taxon>
        <taxon>Pseudomonadota</taxon>
        <taxon>Betaproteobacteria</taxon>
        <taxon>Nitrosomonadales</taxon>
        <taxon>Sulfuricellaceae</taxon>
        <taxon>Sulfurirhabdus</taxon>
    </lineage>
</organism>
<keyword evidence="1" id="KW-0472">Membrane</keyword>
<dbReference type="InterPro" id="IPR047798">
    <property type="entry name" value="BPSS1780-like"/>
</dbReference>
<dbReference type="NCBIfam" id="NF041043">
    <property type="entry name" value="BPSS1780_fam"/>
    <property type="match status" value="1"/>
</dbReference>
<protein>
    <submittedName>
        <fullName evidence="2">Uncharacterized protein</fullName>
    </submittedName>
</protein>
<sequence length="242" mass="26316">MALSFFGSLFLMAVPVIGIVAFFMLWPILQAGLLLGVKDLEEGKPLELKHLLAGFKSTPKPLVAIGGFSLLAAMITIWILTMGWGTEFDALLKLMASESSDVEAFKEASSNLIWPSIVGLLIFLPFTTAVWFAPALVIFDKVPPVAAMVLSFKASIRNMWPFLVYGMLYLLADLIVSYLLGIIIAIFSKLGGPAMGQTIATLLVFPVIFIFFVLLVGSIYSGYRDIFVSPEPESTTPDPVAD</sequence>
<gene>
    <name evidence="2" type="ORF">EDC63_10413</name>
</gene>
<keyword evidence="1" id="KW-1133">Transmembrane helix</keyword>
<proteinExistence type="predicted"/>
<evidence type="ECO:0000313" key="2">
    <source>
        <dbReference type="EMBL" id="TCV88056.1"/>
    </source>
</evidence>
<dbReference type="EMBL" id="SMCO01000004">
    <property type="protein sequence ID" value="TCV88056.1"/>
    <property type="molecule type" value="Genomic_DNA"/>
</dbReference>
<feature type="transmembrane region" description="Helical" evidence="1">
    <location>
        <begin position="112"/>
        <end position="139"/>
    </location>
</feature>
<keyword evidence="1" id="KW-0812">Transmembrane</keyword>
<accession>A0A4R3Y863</accession>